<feature type="compositionally biased region" description="Basic and acidic residues" evidence="2">
    <location>
        <begin position="356"/>
        <end position="369"/>
    </location>
</feature>
<dbReference type="Gene3D" id="1.10.443.10">
    <property type="entry name" value="Intergrase catalytic core"/>
    <property type="match status" value="1"/>
</dbReference>
<protein>
    <recommendedName>
        <fullName evidence="5">Tyr recombinase domain-containing protein</fullName>
    </recommendedName>
</protein>
<dbReference type="InterPro" id="IPR011010">
    <property type="entry name" value="DNA_brk_join_enz"/>
</dbReference>
<dbReference type="GO" id="GO:0003677">
    <property type="term" value="F:DNA binding"/>
    <property type="evidence" value="ECO:0007669"/>
    <property type="project" value="InterPro"/>
</dbReference>
<evidence type="ECO:0000256" key="2">
    <source>
        <dbReference type="SAM" id="MobiDB-lite"/>
    </source>
</evidence>
<organism evidence="3 4">
    <name type="scientific">Brassicogethes aeneus</name>
    <name type="common">Rape pollen beetle</name>
    <name type="synonym">Meligethes aeneus</name>
    <dbReference type="NCBI Taxonomy" id="1431903"/>
    <lineage>
        <taxon>Eukaryota</taxon>
        <taxon>Metazoa</taxon>
        <taxon>Ecdysozoa</taxon>
        <taxon>Arthropoda</taxon>
        <taxon>Hexapoda</taxon>
        <taxon>Insecta</taxon>
        <taxon>Pterygota</taxon>
        <taxon>Neoptera</taxon>
        <taxon>Endopterygota</taxon>
        <taxon>Coleoptera</taxon>
        <taxon>Polyphaga</taxon>
        <taxon>Cucujiformia</taxon>
        <taxon>Nitidulidae</taxon>
        <taxon>Meligethinae</taxon>
        <taxon>Brassicogethes</taxon>
    </lineage>
</organism>
<gene>
    <name evidence="3" type="ORF">MELIAE_LOCUS5732</name>
</gene>
<dbReference type="InterPro" id="IPR013762">
    <property type="entry name" value="Integrase-like_cat_sf"/>
</dbReference>
<keyword evidence="1" id="KW-0233">DNA recombination</keyword>
<evidence type="ECO:0000313" key="3">
    <source>
        <dbReference type="EMBL" id="CAH0553832.1"/>
    </source>
</evidence>
<dbReference type="Proteomes" id="UP001154078">
    <property type="component" value="Chromosome 3"/>
</dbReference>
<evidence type="ECO:0000313" key="4">
    <source>
        <dbReference type="Proteomes" id="UP001154078"/>
    </source>
</evidence>
<dbReference type="OrthoDB" id="6760274at2759"/>
<dbReference type="EMBL" id="OV121134">
    <property type="protein sequence ID" value="CAH0553832.1"/>
    <property type="molecule type" value="Genomic_DNA"/>
</dbReference>
<feature type="region of interest" description="Disordered" evidence="2">
    <location>
        <begin position="350"/>
        <end position="369"/>
    </location>
</feature>
<proteinExistence type="predicted"/>
<keyword evidence="4" id="KW-1185">Reference proteome</keyword>
<dbReference type="GO" id="GO:0015074">
    <property type="term" value="P:DNA integration"/>
    <property type="evidence" value="ECO:0007669"/>
    <property type="project" value="InterPro"/>
</dbReference>
<dbReference type="GO" id="GO:0006310">
    <property type="term" value="P:DNA recombination"/>
    <property type="evidence" value="ECO:0007669"/>
    <property type="project" value="UniProtKB-KW"/>
</dbReference>
<reference evidence="3" key="1">
    <citation type="submission" date="2021-12" db="EMBL/GenBank/DDBJ databases">
        <authorList>
            <person name="King R."/>
        </authorList>
    </citation>
    <scope>NUCLEOTIDE SEQUENCE</scope>
</reference>
<dbReference type="SUPFAM" id="SSF56349">
    <property type="entry name" value="DNA breaking-rejoining enzymes"/>
    <property type="match status" value="1"/>
</dbReference>
<dbReference type="AlphaFoldDB" id="A0A9P0FF38"/>
<accession>A0A9P0FF38</accession>
<evidence type="ECO:0000256" key="1">
    <source>
        <dbReference type="ARBA" id="ARBA00023172"/>
    </source>
</evidence>
<name>A0A9P0FF38_BRAAE</name>
<sequence length="369" mass="42881">MSSDEAEESLTTTTNLPSASKKKYESVYKAFLDWHSLNNMSLFTENVLLCYFSELAEKYKSTTLWVHYSMLRSTLLINKSINIEKFTKLRSFLKRKSQGYRPKKSKAFSNEEIQKFMTEAPEIKYLATKVALVMGSMGACRMKEMREMSVKDFEDIGTAVIVTVPDTKTNMSVRKFTITDIYYEIWKRYYNLRPPNTNHDAFFLKYHRGRYTTQRIGKNKFCEMGKEIAMFLNLPNPQSYTGLCFRRSSEISAPKNHHLKQSNLLIANSVIIINNITMTSPDSNFYSTNGNPTINSGSQIIDVPELVLIKGEPTQEPFHIKDEPVQEESEEHIYIKEEPEEAIYFKEEPDEQINIKQEEPIHFKEEPLI</sequence>
<evidence type="ECO:0008006" key="5">
    <source>
        <dbReference type="Google" id="ProtNLM"/>
    </source>
</evidence>